<evidence type="ECO:0000313" key="1">
    <source>
        <dbReference type="EMBL" id="DAE29182.1"/>
    </source>
</evidence>
<accession>A0A8S5RCN5</accession>
<sequence>MLLEILMTKICRNSLKLVLLELIWIMLARSLTK</sequence>
<name>A0A8S5RCN5_9VIRU</name>
<reference evidence="1" key="1">
    <citation type="journal article" date="2021" name="Proc. Natl. Acad. Sci. U.S.A.">
        <title>A Catalog of Tens of Thousands of Viruses from Human Metagenomes Reveals Hidden Associations with Chronic Diseases.</title>
        <authorList>
            <person name="Tisza M.J."/>
            <person name="Buck C.B."/>
        </authorList>
    </citation>
    <scope>NUCLEOTIDE SEQUENCE</scope>
    <source>
        <strain evidence="1">Ctx9V1</strain>
    </source>
</reference>
<proteinExistence type="predicted"/>
<dbReference type="EMBL" id="BK059093">
    <property type="protein sequence ID" value="DAE29182.1"/>
    <property type="molecule type" value="Genomic_DNA"/>
</dbReference>
<protein>
    <submittedName>
        <fullName evidence="1">Uncharacterized protein</fullName>
    </submittedName>
</protein>
<organism evidence="1">
    <name type="scientific">virus sp. ctx9V1</name>
    <dbReference type="NCBI Taxonomy" id="2828001"/>
    <lineage>
        <taxon>Viruses</taxon>
    </lineage>
</organism>